<sequence length="177" mass="20121">MSFLKRLLTTFRARAVAGERPIEDDEPSPAMLDGRRHLARVRENNTKLVTAVDRLQSEAQRWEDRARRFAASDEPKALACVQRRNSAQRRADKAAATLREHRQLERCLEEEMRQSMSEMGVDRAKHVSVAAQGWEIRIAAAEIRIGALHGKSLSRTGHEREESECVLRRDLAALLKG</sequence>
<feature type="coiled-coil region" evidence="1">
    <location>
        <begin position="38"/>
        <end position="118"/>
    </location>
</feature>
<gene>
    <name evidence="2" type="ORF">J2T57_001099</name>
</gene>
<proteinExistence type="predicted"/>
<organism evidence="2 3">
    <name type="scientific">Natronocella acetinitrilica</name>
    <dbReference type="NCBI Taxonomy" id="414046"/>
    <lineage>
        <taxon>Bacteria</taxon>
        <taxon>Pseudomonadati</taxon>
        <taxon>Pseudomonadota</taxon>
        <taxon>Gammaproteobacteria</taxon>
        <taxon>Chromatiales</taxon>
        <taxon>Ectothiorhodospiraceae</taxon>
        <taxon>Natronocella</taxon>
    </lineage>
</organism>
<keyword evidence="1" id="KW-0175">Coiled coil</keyword>
<protein>
    <submittedName>
        <fullName evidence="2">Phage shock protein A</fullName>
    </submittedName>
</protein>
<dbReference type="AlphaFoldDB" id="A0AAE3KAA6"/>
<dbReference type="EMBL" id="JALJXV010000002">
    <property type="protein sequence ID" value="MCP1674000.1"/>
    <property type="molecule type" value="Genomic_DNA"/>
</dbReference>
<accession>A0AAE3KAA6</accession>
<evidence type="ECO:0000313" key="3">
    <source>
        <dbReference type="Proteomes" id="UP001205843"/>
    </source>
</evidence>
<name>A0AAE3KAA6_9GAMM</name>
<evidence type="ECO:0000256" key="1">
    <source>
        <dbReference type="SAM" id="Coils"/>
    </source>
</evidence>
<keyword evidence="3" id="KW-1185">Reference proteome</keyword>
<evidence type="ECO:0000313" key="2">
    <source>
        <dbReference type="EMBL" id="MCP1674000.1"/>
    </source>
</evidence>
<reference evidence="2" key="1">
    <citation type="submission" date="2022-03" db="EMBL/GenBank/DDBJ databases">
        <title>Genomic Encyclopedia of Type Strains, Phase III (KMG-III): the genomes of soil and plant-associated and newly described type strains.</title>
        <authorList>
            <person name="Whitman W."/>
        </authorList>
    </citation>
    <scope>NUCLEOTIDE SEQUENCE</scope>
    <source>
        <strain evidence="2">ANL 6-2</strain>
    </source>
</reference>
<dbReference type="RefSeq" id="WP_253475420.1">
    <property type="nucleotide sequence ID" value="NZ_JALJXV010000002.1"/>
</dbReference>
<comment type="caution">
    <text evidence="2">The sequence shown here is derived from an EMBL/GenBank/DDBJ whole genome shotgun (WGS) entry which is preliminary data.</text>
</comment>
<dbReference type="Proteomes" id="UP001205843">
    <property type="component" value="Unassembled WGS sequence"/>
</dbReference>